<keyword evidence="2" id="KW-0378">Hydrolase</keyword>
<dbReference type="SUPFAM" id="SSF51556">
    <property type="entry name" value="Metallo-dependent hydrolases"/>
    <property type="match status" value="1"/>
</dbReference>
<dbReference type="OrthoDB" id="241232at2"/>
<protein>
    <submittedName>
        <fullName evidence="2">4-sulfomuconolactone hydrolase</fullName>
        <ecNumber evidence="2">3.1.1.92</ecNumber>
    </submittedName>
</protein>
<dbReference type="InterPro" id="IPR006680">
    <property type="entry name" value="Amidohydro-rel"/>
</dbReference>
<evidence type="ECO:0000259" key="1">
    <source>
        <dbReference type="Pfam" id="PF04909"/>
    </source>
</evidence>
<keyword evidence="3" id="KW-1185">Reference proteome</keyword>
<evidence type="ECO:0000313" key="2">
    <source>
        <dbReference type="EMBL" id="QDT07828.1"/>
    </source>
</evidence>
<accession>A0A517NL11</accession>
<dbReference type="KEGG" id="rlc:K227x_62570"/>
<dbReference type="Proteomes" id="UP000318538">
    <property type="component" value="Chromosome"/>
</dbReference>
<dbReference type="Gene3D" id="3.20.20.140">
    <property type="entry name" value="Metal-dependent hydrolases"/>
    <property type="match status" value="1"/>
</dbReference>
<dbReference type="AlphaFoldDB" id="A0A517NL11"/>
<dbReference type="Pfam" id="PF04909">
    <property type="entry name" value="Amidohydro_2"/>
    <property type="match status" value="1"/>
</dbReference>
<dbReference type="InterPro" id="IPR032466">
    <property type="entry name" value="Metal_Hydrolase"/>
</dbReference>
<dbReference type="InterPro" id="IPR052358">
    <property type="entry name" value="Aro_Compnd_Degr_Hydrolases"/>
</dbReference>
<organism evidence="2 3">
    <name type="scientific">Rubripirellula lacrimiformis</name>
    <dbReference type="NCBI Taxonomy" id="1930273"/>
    <lineage>
        <taxon>Bacteria</taxon>
        <taxon>Pseudomonadati</taxon>
        <taxon>Planctomycetota</taxon>
        <taxon>Planctomycetia</taxon>
        <taxon>Pirellulales</taxon>
        <taxon>Pirellulaceae</taxon>
        <taxon>Rubripirellula</taxon>
    </lineage>
</organism>
<dbReference type="RefSeq" id="WP_145176320.1">
    <property type="nucleotide sequence ID" value="NZ_CP036525.1"/>
</dbReference>
<dbReference type="GO" id="GO:0102998">
    <property type="term" value="F:4-sulfomuconolactone hydrolase activity"/>
    <property type="evidence" value="ECO:0007669"/>
    <property type="project" value="UniProtKB-EC"/>
</dbReference>
<dbReference type="PROSITE" id="PS51318">
    <property type="entry name" value="TAT"/>
    <property type="match status" value="1"/>
</dbReference>
<dbReference type="PANTHER" id="PTHR35563">
    <property type="entry name" value="BARREL METAL-DEPENDENT HYDROLASE, PUTATIVE (AFU_ORTHOLOGUE AFUA_1G16240)-RELATED"/>
    <property type="match status" value="1"/>
</dbReference>
<dbReference type="PANTHER" id="PTHR35563:SF2">
    <property type="entry name" value="BARREL METAL-DEPENDENT HYDROLASE, PUTATIVE (AFU_ORTHOLOGUE AFUA_1G16240)-RELATED"/>
    <property type="match status" value="1"/>
</dbReference>
<proteinExistence type="predicted"/>
<gene>
    <name evidence="2" type="ORF">K227x_62570</name>
</gene>
<reference evidence="2 3" key="1">
    <citation type="submission" date="2019-02" db="EMBL/GenBank/DDBJ databases">
        <title>Deep-cultivation of Planctomycetes and their phenomic and genomic characterization uncovers novel biology.</title>
        <authorList>
            <person name="Wiegand S."/>
            <person name="Jogler M."/>
            <person name="Boedeker C."/>
            <person name="Pinto D."/>
            <person name="Vollmers J."/>
            <person name="Rivas-Marin E."/>
            <person name="Kohn T."/>
            <person name="Peeters S.H."/>
            <person name="Heuer A."/>
            <person name="Rast P."/>
            <person name="Oberbeckmann S."/>
            <person name="Bunk B."/>
            <person name="Jeske O."/>
            <person name="Meyerdierks A."/>
            <person name="Storesund J.E."/>
            <person name="Kallscheuer N."/>
            <person name="Luecker S."/>
            <person name="Lage O.M."/>
            <person name="Pohl T."/>
            <person name="Merkel B.J."/>
            <person name="Hornburger P."/>
            <person name="Mueller R.-W."/>
            <person name="Bruemmer F."/>
            <person name="Labrenz M."/>
            <person name="Spormann A.M."/>
            <person name="Op den Camp H."/>
            <person name="Overmann J."/>
            <person name="Amann R."/>
            <person name="Jetten M.S.M."/>
            <person name="Mascher T."/>
            <person name="Medema M.H."/>
            <person name="Devos D.P."/>
            <person name="Kaster A.-K."/>
            <person name="Ovreas L."/>
            <person name="Rohde M."/>
            <person name="Galperin M.Y."/>
            <person name="Jogler C."/>
        </authorList>
    </citation>
    <scope>NUCLEOTIDE SEQUENCE [LARGE SCALE GENOMIC DNA]</scope>
    <source>
        <strain evidence="2 3">K22_7</strain>
    </source>
</reference>
<dbReference type="EMBL" id="CP036525">
    <property type="protein sequence ID" value="QDT07828.1"/>
    <property type="molecule type" value="Genomic_DNA"/>
</dbReference>
<dbReference type="EC" id="3.1.1.92" evidence="2"/>
<evidence type="ECO:0000313" key="3">
    <source>
        <dbReference type="Proteomes" id="UP000318538"/>
    </source>
</evidence>
<feature type="domain" description="Amidohydrolase-related" evidence="1">
    <location>
        <begin position="51"/>
        <end position="318"/>
    </location>
</feature>
<sequence length="318" mass="34947">MSVLDGVTPTRRQALKVAGSAMVGAAIAGSRSSAWADAADASGQRRDNLLIDTHLHCFAGPRSVSFPYHANAPYRPTAAATPEYLIECMDAVGVDFAVVVHPEPYQDDHRYLEHCLKVGSGRLKGTVLVFSDRPDASRQVQELHDRTDVVAVRVHAYAPERMPDFDSDGLRRLWSTATRLGLAVQLHFEPRHAAKFASLIRDFPDTTVLIDHLGRPFQGTSSQYDDVLALADFPNTIMKLSSIPVQTNYPHRDIRPTIDQIVDRFGPSRLMYGGGFNASATPASYRQTIDRARSLLGALSDDERQMVFGGTAKRALGF</sequence>
<name>A0A517NL11_9BACT</name>
<dbReference type="InterPro" id="IPR006311">
    <property type="entry name" value="TAT_signal"/>
</dbReference>